<gene>
    <name evidence="2" type="ORF">AWB78_07695</name>
</gene>
<proteinExistence type="predicted"/>
<evidence type="ECO:0000313" key="3">
    <source>
        <dbReference type="Proteomes" id="UP000071859"/>
    </source>
</evidence>
<dbReference type="RefSeq" id="WP_062611809.1">
    <property type="nucleotide sequence ID" value="NZ_FCOX02000090.1"/>
</dbReference>
<comment type="caution">
    <text evidence="2">The sequence shown here is derived from an EMBL/GenBank/DDBJ whole genome shotgun (WGS) entry which is preliminary data.</text>
</comment>
<evidence type="ECO:0000256" key="1">
    <source>
        <dbReference type="SAM" id="MobiDB-lite"/>
    </source>
</evidence>
<dbReference type="OrthoDB" id="9036150at2"/>
<feature type="compositionally biased region" description="Basic and acidic residues" evidence="1">
    <location>
        <begin position="425"/>
        <end position="441"/>
    </location>
</feature>
<name>A0A158EIN9_9BURK</name>
<evidence type="ECO:0000313" key="2">
    <source>
        <dbReference type="EMBL" id="SAL05777.1"/>
    </source>
</evidence>
<dbReference type="Pfam" id="PF06864">
    <property type="entry name" value="PAP_PilO"/>
    <property type="match status" value="1"/>
</dbReference>
<organism evidence="2 3">
    <name type="scientific">Caballeronia calidae</name>
    <dbReference type="NCBI Taxonomy" id="1777139"/>
    <lineage>
        <taxon>Bacteria</taxon>
        <taxon>Pseudomonadati</taxon>
        <taxon>Pseudomonadota</taxon>
        <taxon>Betaproteobacteria</taxon>
        <taxon>Burkholderiales</taxon>
        <taxon>Burkholderiaceae</taxon>
        <taxon>Caballeronia</taxon>
    </lineage>
</organism>
<dbReference type="AlphaFoldDB" id="A0A158EIN9"/>
<feature type="region of interest" description="Disordered" evidence="1">
    <location>
        <begin position="412"/>
        <end position="441"/>
    </location>
</feature>
<reference evidence="2" key="1">
    <citation type="submission" date="2016-01" db="EMBL/GenBank/DDBJ databases">
        <authorList>
            <person name="Peeters C."/>
        </authorList>
    </citation>
    <scope>NUCLEOTIDE SEQUENCE</scope>
    <source>
        <strain evidence="2">LMG 29321</strain>
    </source>
</reference>
<dbReference type="Proteomes" id="UP000071859">
    <property type="component" value="Unassembled WGS sequence"/>
</dbReference>
<dbReference type="EMBL" id="FCOX02000090">
    <property type="protein sequence ID" value="SAL05777.1"/>
    <property type="molecule type" value="Genomic_DNA"/>
</dbReference>
<sequence length="441" mass="48014">MPQVLNLPGLKGAYAVGLQWWHEDAAPRPRALRARSIELNARWGIVRKTSAMIQTGFCAPIDGVKTPATLRSLAAIVADAHPQPWMGRYRLAPDADRYWYIAVRDGHAVIPEGDQIGTREQLDRLRERHREYGEWHEYEGTLEDLAAIVRPAPRAASLVDFQASAWKPVIRAGAVLAVVGLTVGAYLSWHAHRIEVARTAAIARARALAAVDALQRNAQAKILPWTQQPIPSDTLHTCAQAWHLQPLTQHGWTLASWQCETGTHDVTIEAAWARTGGVATNAPGTLARDGQHADSSSHIETTFPVSPSAVLDSQAAQRAIWGFVQTEGLALTLNAAPDKPALPGSARSKETTPPNPWLDSSAELSAAFPLWLVEPAAFDAVPGLRFSKIRYDASKDQWVATGTLYAMRESTASPHPDIAPAGPLTHHERAQARKADEHGVL</sequence>
<accession>A0A158EIN9</accession>
<keyword evidence="3" id="KW-1185">Reference proteome</keyword>
<protein>
    <submittedName>
        <fullName evidence="2">Type IV pilus biosynthesis protein</fullName>
    </submittedName>
</protein>
<dbReference type="InterPro" id="IPR009663">
    <property type="entry name" value="PAP_PilO"/>
</dbReference>